<comment type="caution">
    <text evidence="1">The sequence shown here is derived from an EMBL/GenBank/DDBJ whole genome shotgun (WGS) entry which is preliminary data.</text>
</comment>
<sequence>MSFFARENVFLDEVPSSLPPIKGIEHHIGLIQRGADFKVVKISELDLKMEAESIFEVEPASENQNRLGQSRRID</sequence>
<organism evidence="1 2">
    <name type="scientific">Mucuna pruriens</name>
    <name type="common">Velvet bean</name>
    <name type="synonym">Dolichos pruriens</name>
    <dbReference type="NCBI Taxonomy" id="157652"/>
    <lineage>
        <taxon>Eukaryota</taxon>
        <taxon>Viridiplantae</taxon>
        <taxon>Streptophyta</taxon>
        <taxon>Embryophyta</taxon>
        <taxon>Tracheophyta</taxon>
        <taxon>Spermatophyta</taxon>
        <taxon>Magnoliopsida</taxon>
        <taxon>eudicotyledons</taxon>
        <taxon>Gunneridae</taxon>
        <taxon>Pentapetalae</taxon>
        <taxon>rosids</taxon>
        <taxon>fabids</taxon>
        <taxon>Fabales</taxon>
        <taxon>Fabaceae</taxon>
        <taxon>Papilionoideae</taxon>
        <taxon>50 kb inversion clade</taxon>
        <taxon>NPAAA clade</taxon>
        <taxon>indigoferoid/millettioid clade</taxon>
        <taxon>Phaseoleae</taxon>
        <taxon>Mucuna</taxon>
    </lineage>
</organism>
<accession>A0A371EVN3</accession>
<feature type="non-terminal residue" evidence="1">
    <location>
        <position position="1"/>
    </location>
</feature>
<reference evidence="1" key="1">
    <citation type="submission" date="2018-05" db="EMBL/GenBank/DDBJ databases">
        <title>Draft genome of Mucuna pruriens seed.</title>
        <authorList>
            <person name="Nnadi N.E."/>
            <person name="Vos R."/>
            <person name="Hasami M.H."/>
            <person name="Devisetty U.K."/>
            <person name="Aguiy J.C."/>
        </authorList>
    </citation>
    <scope>NUCLEOTIDE SEQUENCE [LARGE SCALE GENOMIC DNA]</scope>
    <source>
        <strain evidence="1">JCA_2017</strain>
    </source>
</reference>
<evidence type="ECO:0000313" key="1">
    <source>
        <dbReference type="EMBL" id="RDX70036.1"/>
    </source>
</evidence>
<proteinExistence type="predicted"/>
<dbReference type="EMBL" id="QJKJ01011862">
    <property type="protein sequence ID" value="RDX70036.1"/>
    <property type="molecule type" value="Genomic_DNA"/>
</dbReference>
<gene>
    <name evidence="1" type="ORF">CR513_50767</name>
</gene>
<name>A0A371EVN3_MUCPR</name>
<dbReference type="AlphaFoldDB" id="A0A371EVN3"/>
<evidence type="ECO:0000313" key="2">
    <source>
        <dbReference type="Proteomes" id="UP000257109"/>
    </source>
</evidence>
<keyword evidence="2" id="KW-1185">Reference proteome</keyword>
<dbReference type="Proteomes" id="UP000257109">
    <property type="component" value="Unassembled WGS sequence"/>
</dbReference>
<protein>
    <submittedName>
        <fullName evidence="1">Uncharacterized protein</fullName>
    </submittedName>
</protein>